<dbReference type="AlphaFoldDB" id="A0A8W7Q2R4"/>
<feature type="compositionally biased region" description="Polar residues" evidence="1">
    <location>
        <begin position="310"/>
        <end position="322"/>
    </location>
</feature>
<feature type="region of interest" description="Disordered" evidence="1">
    <location>
        <begin position="306"/>
        <end position="335"/>
    </location>
</feature>
<dbReference type="EnsemblMetazoa" id="ACOM041868-RA">
    <property type="protein sequence ID" value="ACOM041868-PA.1"/>
    <property type="gene ID" value="ACOM041868"/>
</dbReference>
<proteinExistence type="predicted"/>
<feature type="region of interest" description="Disordered" evidence="1">
    <location>
        <begin position="104"/>
        <end position="131"/>
    </location>
</feature>
<accession>A0A8W7Q2R4</accession>
<feature type="compositionally biased region" description="Low complexity" evidence="1">
    <location>
        <begin position="104"/>
        <end position="120"/>
    </location>
</feature>
<evidence type="ECO:0000313" key="2">
    <source>
        <dbReference type="EnsemblMetazoa" id="ACOM041868-PA.1"/>
    </source>
</evidence>
<sequence>MKDAKCYSTSTVGSLWSMEKWQDDDAAAAPTLFVRLPSAQSLSRGPDVARLLLPPQPSRRSVSRMRCRSRYTISTSVVTLAADATMMAPKMARSFDCRCWQPSRSGVRSRSSSPCSRSGPLHTSWAGSSCPSEAGRWRWSRLRNQSTLQSQTSGFSVRSNSTRCFQGSSSSWKVAILLSRSDTLRMWGSPAKAPSSSSSSSLLEAIVIDSRFGLAENAPDCTWRRLSAPEMSIDFRLASPKNAPSGMVSKSFCPMVSSSSRFNPLSCTVGTFSRWLSERSSERMFSSPRNVSLVMFTSIEPCMSRRRSCASPSNAPGSTRNSEFVPRYSSASPLSGVSESVGIVLIELSSSFGSALNSSLPISSIKLPLRFSTRSSSSPPNNCIDESIDLMRLNLITSRPIEGFSAIGSTSSSPSPHVTCSFSSSQTHRFGQYETAPTAVASTKSPTTA</sequence>
<protein>
    <submittedName>
        <fullName evidence="2">Uncharacterized protein</fullName>
    </submittedName>
</protein>
<evidence type="ECO:0000256" key="1">
    <source>
        <dbReference type="SAM" id="MobiDB-lite"/>
    </source>
</evidence>
<dbReference type="Proteomes" id="UP000075882">
    <property type="component" value="Unassembled WGS sequence"/>
</dbReference>
<reference evidence="2" key="1">
    <citation type="submission" date="2022-08" db="UniProtKB">
        <authorList>
            <consortium name="EnsemblMetazoa"/>
        </authorList>
    </citation>
    <scope>IDENTIFICATION</scope>
</reference>
<organism evidence="2">
    <name type="scientific">Anopheles coluzzii</name>
    <name type="common">African malaria mosquito</name>
    <dbReference type="NCBI Taxonomy" id="1518534"/>
    <lineage>
        <taxon>Eukaryota</taxon>
        <taxon>Metazoa</taxon>
        <taxon>Ecdysozoa</taxon>
        <taxon>Arthropoda</taxon>
        <taxon>Hexapoda</taxon>
        <taxon>Insecta</taxon>
        <taxon>Pterygota</taxon>
        <taxon>Neoptera</taxon>
        <taxon>Endopterygota</taxon>
        <taxon>Diptera</taxon>
        <taxon>Nematocera</taxon>
        <taxon>Culicoidea</taxon>
        <taxon>Culicidae</taxon>
        <taxon>Anophelinae</taxon>
        <taxon>Anopheles</taxon>
    </lineage>
</organism>
<name>A0A8W7Q2R4_ANOCL</name>